<feature type="transmembrane region" description="Helical" evidence="5">
    <location>
        <begin position="78"/>
        <end position="99"/>
    </location>
</feature>
<feature type="transmembrane region" description="Helical" evidence="5">
    <location>
        <begin position="251"/>
        <end position="284"/>
    </location>
</feature>
<evidence type="ECO:0000256" key="1">
    <source>
        <dbReference type="ARBA" id="ARBA00004127"/>
    </source>
</evidence>
<feature type="domain" description="HTTM-like" evidence="6">
    <location>
        <begin position="16"/>
        <end position="289"/>
    </location>
</feature>
<accession>A0ABQ2DC04</accession>
<gene>
    <name evidence="7" type="primary">yitO</name>
    <name evidence="7" type="ORF">GCM10007173_06250</name>
</gene>
<dbReference type="Proteomes" id="UP000606115">
    <property type="component" value="Unassembled WGS sequence"/>
</dbReference>
<evidence type="ECO:0000256" key="3">
    <source>
        <dbReference type="ARBA" id="ARBA00022989"/>
    </source>
</evidence>
<sequence>MLNRILQPTENAIGNFHGADRWIGSGRTLIALAQLSILCFTPTAYLFVSVSGEPQKPHCEGWRSLTAYCLGNDGFQPWVSILLIALLVVVASGFFPALTAVPHYWATVSISTGISLSDGGEAAAQVITLFLVFLLLGDRRKTHWHRASPSTRPRNVLLGLTWAAHWGLRLQMAWIYVNAAIPKLSVQEWKDGTAVYYITRGEFFGAPKHLQELIYWATSMPLVELMLTWGTIAAELTIAYFLIFGKKRTRLVSLALCVALHTGIIAVIGLWSFALVMIGGVAAAMAGIQLRQQVHAPGAPRSAPITATPADFTHVNTLGSSDKHSTSPLVKGK</sequence>
<reference evidence="8" key="1">
    <citation type="journal article" date="2019" name="Int. J. Syst. Evol. Microbiol.">
        <title>The Global Catalogue of Microorganisms (GCM) 10K type strain sequencing project: providing services to taxonomists for standard genome sequencing and annotation.</title>
        <authorList>
            <consortium name="The Broad Institute Genomics Platform"/>
            <consortium name="The Broad Institute Genome Sequencing Center for Infectious Disease"/>
            <person name="Wu L."/>
            <person name="Ma J."/>
        </authorList>
    </citation>
    <scope>NUCLEOTIDE SEQUENCE [LARGE SCALE GENOMIC DNA]</scope>
    <source>
        <strain evidence="8">CGMCC 1.3685</strain>
    </source>
</reference>
<keyword evidence="3 5" id="KW-1133">Transmembrane helix</keyword>
<keyword evidence="4 5" id="KW-0472">Membrane</keyword>
<feature type="transmembrane region" description="Helical" evidence="5">
    <location>
        <begin position="119"/>
        <end position="136"/>
    </location>
</feature>
<protein>
    <recommendedName>
        <fullName evidence="6">HTTM-like domain-containing protein</fullName>
    </recommendedName>
</protein>
<dbReference type="InterPro" id="IPR052964">
    <property type="entry name" value="Sporulation_signal_mat"/>
</dbReference>
<dbReference type="RefSeq" id="WP_188683581.1">
    <property type="nucleotide sequence ID" value="NZ_BMKX01000001.1"/>
</dbReference>
<comment type="caution">
    <text evidence="7">The sequence shown here is derived from an EMBL/GenBank/DDBJ whole genome shotgun (WGS) entry which is preliminary data.</text>
</comment>
<organism evidence="7 8">
    <name type="scientific">Glutamicibacter ardleyensis</name>
    <dbReference type="NCBI Taxonomy" id="225894"/>
    <lineage>
        <taxon>Bacteria</taxon>
        <taxon>Bacillati</taxon>
        <taxon>Actinomycetota</taxon>
        <taxon>Actinomycetes</taxon>
        <taxon>Micrococcales</taxon>
        <taxon>Micrococcaceae</taxon>
        <taxon>Glutamicibacter</taxon>
    </lineage>
</organism>
<dbReference type="PANTHER" id="PTHR39535">
    <property type="entry name" value="SPORULATION-DELAYING PROTEIN SDPB"/>
    <property type="match status" value="1"/>
</dbReference>
<dbReference type="PANTHER" id="PTHR39535:SF2">
    <property type="entry name" value="HTTM DOMAIN-CONTAINING PROTEIN"/>
    <property type="match status" value="1"/>
</dbReference>
<keyword evidence="2 5" id="KW-0812">Transmembrane</keyword>
<comment type="subcellular location">
    <subcellularLocation>
        <location evidence="1">Endomembrane system</location>
        <topology evidence="1">Multi-pass membrane protein</topology>
    </subcellularLocation>
</comment>
<feature type="transmembrane region" description="Helical" evidence="5">
    <location>
        <begin position="156"/>
        <end position="177"/>
    </location>
</feature>
<dbReference type="SMART" id="SM00752">
    <property type="entry name" value="HTTM"/>
    <property type="match status" value="1"/>
</dbReference>
<dbReference type="GeneID" id="303303022"/>
<dbReference type="InterPro" id="IPR023894">
    <property type="entry name" value="Sporulation_SdpB"/>
</dbReference>
<evidence type="ECO:0000256" key="2">
    <source>
        <dbReference type="ARBA" id="ARBA00022692"/>
    </source>
</evidence>
<evidence type="ECO:0000313" key="7">
    <source>
        <dbReference type="EMBL" id="GGJ50484.1"/>
    </source>
</evidence>
<dbReference type="NCBIfam" id="TIGR04033">
    <property type="entry name" value="export_SdpB"/>
    <property type="match status" value="1"/>
</dbReference>
<name>A0ABQ2DC04_9MICC</name>
<evidence type="ECO:0000256" key="4">
    <source>
        <dbReference type="ARBA" id="ARBA00023136"/>
    </source>
</evidence>
<proteinExistence type="predicted"/>
<evidence type="ECO:0000256" key="5">
    <source>
        <dbReference type="SAM" id="Phobius"/>
    </source>
</evidence>
<evidence type="ECO:0000313" key="8">
    <source>
        <dbReference type="Proteomes" id="UP000606115"/>
    </source>
</evidence>
<dbReference type="EMBL" id="BMKX01000001">
    <property type="protein sequence ID" value="GGJ50484.1"/>
    <property type="molecule type" value="Genomic_DNA"/>
</dbReference>
<feature type="transmembrane region" description="Helical" evidence="5">
    <location>
        <begin position="226"/>
        <end position="244"/>
    </location>
</feature>
<evidence type="ECO:0000259" key="6">
    <source>
        <dbReference type="SMART" id="SM00752"/>
    </source>
</evidence>
<keyword evidence="8" id="KW-1185">Reference proteome</keyword>
<dbReference type="InterPro" id="IPR011020">
    <property type="entry name" value="HTTM-like"/>
</dbReference>